<dbReference type="OrthoDB" id="2340069at2"/>
<dbReference type="EMBL" id="PVTO01000055">
    <property type="protein sequence ID" value="PRY73722.1"/>
    <property type="molecule type" value="Genomic_DNA"/>
</dbReference>
<feature type="transmembrane region" description="Helical" evidence="1">
    <location>
        <begin position="119"/>
        <end position="142"/>
    </location>
</feature>
<dbReference type="Pfam" id="PF13346">
    <property type="entry name" value="ABC2_membrane_5"/>
    <property type="match status" value="1"/>
</dbReference>
<dbReference type="Proteomes" id="UP000238205">
    <property type="component" value="Unassembled WGS sequence"/>
</dbReference>
<feature type="transmembrane region" description="Helical" evidence="1">
    <location>
        <begin position="86"/>
        <end position="110"/>
    </location>
</feature>
<feature type="transmembrane region" description="Helical" evidence="1">
    <location>
        <begin position="148"/>
        <end position="166"/>
    </location>
</feature>
<feature type="transmembrane region" description="Helical" evidence="1">
    <location>
        <begin position="21"/>
        <end position="52"/>
    </location>
</feature>
<proteinExistence type="predicted"/>
<evidence type="ECO:0000313" key="2">
    <source>
        <dbReference type="EMBL" id="PRY73722.1"/>
    </source>
</evidence>
<organism evidence="2 3">
    <name type="scientific">Alkalibacterium olivapovliticus</name>
    <dbReference type="NCBI Taxonomy" id="99907"/>
    <lineage>
        <taxon>Bacteria</taxon>
        <taxon>Bacillati</taxon>
        <taxon>Bacillota</taxon>
        <taxon>Bacilli</taxon>
        <taxon>Lactobacillales</taxon>
        <taxon>Carnobacteriaceae</taxon>
        <taxon>Alkalibacterium</taxon>
    </lineage>
</organism>
<evidence type="ECO:0000313" key="3">
    <source>
        <dbReference type="Proteomes" id="UP000238205"/>
    </source>
</evidence>
<keyword evidence="1" id="KW-0812">Transmembrane</keyword>
<gene>
    <name evidence="2" type="ORF">CLV38_1554</name>
</gene>
<dbReference type="InterPro" id="IPR025699">
    <property type="entry name" value="ABC2_memb-like"/>
</dbReference>
<comment type="caution">
    <text evidence="2">The sequence shown here is derived from an EMBL/GenBank/DDBJ whole genome shotgun (WGS) entry which is preliminary data.</text>
</comment>
<keyword evidence="1" id="KW-1133">Transmembrane helix</keyword>
<protein>
    <submittedName>
        <fullName evidence="2">ABC-2 family transporter</fullName>
    </submittedName>
</protein>
<keyword evidence="3" id="KW-1185">Reference proteome</keyword>
<name>A0A2T0VT80_9LACT</name>
<reference evidence="2 3" key="1">
    <citation type="submission" date="2018-03" db="EMBL/GenBank/DDBJ databases">
        <title>Genomic Encyclopedia of Archaeal and Bacterial Type Strains, Phase II (KMG-II): from individual species to whole genera.</title>
        <authorList>
            <person name="Goeker M."/>
        </authorList>
    </citation>
    <scope>NUCLEOTIDE SEQUENCE [LARGE SCALE GENOMIC DNA]</scope>
    <source>
        <strain evidence="2 3">DSM 13175</strain>
    </source>
</reference>
<dbReference type="AlphaFoldDB" id="A0A2T0VT80"/>
<evidence type="ECO:0000256" key="1">
    <source>
        <dbReference type="SAM" id="Phobius"/>
    </source>
</evidence>
<sequence>MTGLLLKDLYQLKKLWIQPKFLLTSIFIIVAGMVFLNSSALLISIFISVFFINTIQTLFVDDKKSEWTLFIQTIKISSFNIICSRYLLSIIVCLAATFLNAGISLILWLVYDQLSLKEYFILSLIFLTVTLIYVFIMLPFFYEFDENGLTIAILLCVLIAFLISRIPRVHEHITTFLSSITTSQITFIGLATLVLIGILSFLSSLIIFQRKG</sequence>
<accession>A0A2T0VT80</accession>
<keyword evidence="1" id="KW-0472">Membrane</keyword>
<dbReference type="RefSeq" id="WP_106196448.1">
    <property type="nucleotide sequence ID" value="NZ_PVTO01000055.1"/>
</dbReference>
<feature type="transmembrane region" description="Helical" evidence="1">
    <location>
        <begin position="187"/>
        <end position="208"/>
    </location>
</feature>